<dbReference type="GO" id="GO:0005665">
    <property type="term" value="C:RNA polymerase II, core complex"/>
    <property type="evidence" value="ECO:0007669"/>
    <property type="project" value="EnsemblFungi"/>
</dbReference>
<dbReference type="VEuPathDB" id="FungiDB:YALI0_D06457g"/>
<dbReference type="Gene3D" id="3.90.940.20">
    <property type="entry name" value="RPB5-like RNA polymerase subunit"/>
    <property type="match status" value="1"/>
</dbReference>
<dbReference type="GO" id="GO:0006386">
    <property type="term" value="P:termination of RNA polymerase III transcription"/>
    <property type="evidence" value="ECO:0007669"/>
    <property type="project" value="EnsemblFungi"/>
</dbReference>
<accession>A0A1D8NDH3</accession>
<dbReference type="GO" id="GO:0005666">
    <property type="term" value="C:RNA polymerase III complex"/>
    <property type="evidence" value="ECO:0007669"/>
    <property type="project" value="EnsemblFungi"/>
</dbReference>
<dbReference type="SUPFAM" id="SSF53036">
    <property type="entry name" value="Eukaryotic RPB5 N-terminal domain"/>
    <property type="match status" value="1"/>
</dbReference>
<dbReference type="KEGG" id="yli:2910489"/>
<dbReference type="SUPFAM" id="SSF55287">
    <property type="entry name" value="RPB5-like RNA polymerase subunit"/>
    <property type="match status" value="1"/>
</dbReference>
<dbReference type="GO" id="GO:0006363">
    <property type="term" value="P:termination of RNA polymerase I transcription"/>
    <property type="evidence" value="ECO:0007669"/>
    <property type="project" value="EnsemblFungi"/>
</dbReference>
<evidence type="ECO:0000313" key="11">
    <source>
        <dbReference type="Proteomes" id="UP000256601"/>
    </source>
</evidence>
<keyword evidence="9" id="KW-0240">DNA-directed RNA polymerase</keyword>
<dbReference type="Pfam" id="PF03871">
    <property type="entry name" value="RNA_pol_Rpb5_N"/>
    <property type="match status" value="1"/>
</dbReference>
<dbReference type="PIRSF" id="PIRSF000747">
    <property type="entry name" value="RPB5"/>
    <property type="match status" value="1"/>
</dbReference>
<dbReference type="PANTHER" id="PTHR10535">
    <property type="entry name" value="DNA-DIRECTED RNA POLYMERASES I, II, AND III SUBUNIT RPABC1"/>
    <property type="match status" value="1"/>
</dbReference>
<dbReference type="GO" id="GO:0005736">
    <property type="term" value="C:RNA polymerase I complex"/>
    <property type="evidence" value="ECO:0007669"/>
    <property type="project" value="EnsemblFungi"/>
</dbReference>
<dbReference type="GO" id="GO:0003899">
    <property type="term" value="F:DNA-directed RNA polymerase activity"/>
    <property type="evidence" value="ECO:0007669"/>
    <property type="project" value="EnsemblFungi"/>
</dbReference>
<dbReference type="Pfam" id="PF01191">
    <property type="entry name" value="RNA_pol_Rpb5_C"/>
    <property type="match status" value="1"/>
</dbReference>
<proteinExistence type="inferred from homology"/>
<dbReference type="eggNOG" id="KOG3218">
    <property type="taxonomic scope" value="Eukaryota"/>
</dbReference>
<dbReference type="PANTHER" id="PTHR10535:SF0">
    <property type="entry name" value="DNA-DIRECTED RNA POLYMERASES I, II, AND III SUBUNIT RPABC1"/>
    <property type="match status" value="1"/>
</dbReference>
<keyword evidence="4" id="KW-0539">Nucleus</keyword>
<dbReference type="InterPro" id="IPR000783">
    <property type="entry name" value="RNA_pol_subH/Rpb5_C"/>
</dbReference>
<evidence type="ECO:0000313" key="8">
    <source>
        <dbReference type="EMBL" id="AOW03672.1"/>
    </source>
</evidence>
<dbReference type="GO" id="GO:0006367">
    <property type="term" value="P:transcription initiation at RNA polymerase II promoter"/>
    <property type="evidence" value="ECO:0007669"/>
    <property type="project" value="EnsemblFungi"/>
</dbReference>
<sequence>MSSDDAQKLWKVYRTAKELVKDRGYTITDKEVNLSFDQFVSEMCDPMGKPIKKKMCFMASPSPEAIEKFPEMGNIWVEFCEEASVTVKTMRNFCIHISENKFATGILVYENNMTPSANRLIPSVAPATIDTFQETDLLVNITKHVLVPTHIKLSGAEKKFLLERYRLKESQLPRIQREDPVARYLGLRRGQIVKIIRRSETSGRYASYRICL</sequence>
<feature type="domain" description="RNA polymerase subunit H/Rpb5 C-terminal" evidence="6">
    <location>
        <begin position="139"/>
        <end position="211"/>
    </location>
</feature>
<dbReference type="InterPro" id="IPR036710">
    <property type="entry name" value="RNA_pol_Rpb5_N_sf"/>
</dbReference>
<reference evidence="8 10" key="1">
    <citation type="journal article" date="2016" name="PLoS ONE">
        <title>Sequence Assembly of Yarrowia lipolytica Strain W29/CLIB89 Shows Transposable Element Diversity.</title>
        <authorList>
            <person name="Magnan C."/>
            <person name="Yu J."/>
            <person name="Chang I."/>
            <person name="Jahn E."/>
            <person name="Kanomata Y."/>
            <person name="Wu J."/>
            <person name="Zeller M."/>
            <person name="Oakes M."/>
            <person name="Baldi P."/>
            <person name="Sandmeyer S."/>
        </authorList>
    </citation>
    <scope>NUCLEOTIDE SEQUENCE [LARGE SCALE GENOMIC DNA]</scope>
    <source>
        <strain evidence="8">CLIB89</strain>
        <strain evidence="10">CLIB89(W29)</strain>
    </source>
</reference>
<dbReference type="PROSITE" id="PS01110">
    <property type="entry name" value="RNA_POL_H_23KD"/>
    <property type="match status" value="1"/>
</dbReference>
<dbReference type="GO" id="GO:0006384">
    <property type="term" value="P:transcription initiation at RNA polymerase III promoter"/>
    <property type="evidence" value="ECO:0007669"/>
    <property type="project" value="EnsemblFungi"/>
</dbReference>
<organism evidence="8 10">
    <name type="scientific">Yarrowia lipolytica</name>
    <name type="common">Candida lipolytica</name>
    <dbReference type="NCBI Taxonomy" id="4952"/>
    <lineage>
        <taxon>Eukaryota</taxon>
        <taxon>Fungi</taxon>
        <taxon>Dikarya</taxon>
        <taxon>Ascomycota</taxon>
        <taxon>Saccharomycotina</taxon>
        <taxon>Dipodascomycetes</taxon>
        <taxon>Dipodascales</taxon>
        <taxon>Dipodascales incertae sedis</taxon>
        <taxon>Yarrowia</taxon>
    </lineage>
</organism>
<dbReference type="EMBL" id="CP017556">
    <property type="protein sequence ID" value="AOW03672.1"/>
    <property type="molecule type" value="Genomic_DNA"/>
</dbReference>
<gene>
    <name evidence="9" type="ORF">B0I71DRAFT_134981</name>
    <name evidence="8" type="ORF">YALI1_D08285g</name>
</gene>
<dbReference type="GO" id="GO:0003677">
    <property type="term" value="F:DNA binding"/>
    <property type="evidence" value="ECO:0007669"/>
    <property type="project" value="InterPro"/>
</dbReference>
<dbReference type="InterPro" id="IPR005571">
    <property type="entry name" value="RNA_pol_Rpb5_N"/>
</dbReference>
<dbReference type="GO" id="GO:0003968">
    <property type="term" value="F:RNA-directed RNA polymerase activity"/>
    <property type="evidence" value="ECO:0007669"/>
    <property type="project" value="EnsemblFungi"/>
</dbReference>
<dbReference type="OrthoDB" id="248779at2759"/>
<dbReference type="EMBL" id="KZ859054">
    <property type="protein sequence ID" value="RDW24004.1"/>
    <property type="molecule type" value="Genomic_DNA"/>
</dbReference>
<dbReference type="RefSeq" id="XP_502486.1">
    <property type="nucleotide sequence ID" value="XM_502486.1"/>
</dbReference>
<dbReference type="FunFam" id="3.40.1340.10:FF:000002">
    <property type="entry name" value="DNA-directed RNA polymerases I, II, and III subunit RPABC1"/>
    <property type="match status" value="1"/>
</dbReference>
<dbReference type="SMR" id="A0A1D8NDH3"/>
<evidence type="ECO:0000313" key="9">
    <source>
        <dbReference type="EMBL" id="RDW24004.1"/>
    </source>
</evidence>
<comment type="similarity">
    <text evidence="5">Belongs to the archaeal Rpo5/eukaryotic RPB5 RNA polymerase subunit family.</text>
</comment>
<dbReference type="InterPro" id="IPR035913">
    <property type="entry name" value="RPB5-like_sf"/>
</dbReference>
<evidence type="ECO:0000256" key="3">
    <source>
        <dbReference type="ARBA" id="ARBA00023163"/>
    </source>
</evidence>
<name>A0A1D8NDH3_YARLL</name>
<dbReference type="Proteomes" id="UP000182444">
    <property type="component" value="Chromosome 1D"/>
</dbReference>
<dbReference type="GO" id="GO:0042797">
    <property type="term" value="P:tRNA transcription by RNA polymerase III"/>
    <property type="evidence" value="ECO:0007669"/>
    <property type="project" value="EnsemblFungi"/>
</dbReference>
<evidence type="ECO:0000256" key="1">
    <source>
        <dbReference type="ARBA" id="ARBA00004123"/>
    </source>
</evidence>
<evidence type="ECO:0000256" key="4">
    <source>
        <dbReference type="ARBA" id="ARBA00023242"/>
    </source>
</evidence>
<evidence type="ECO:0000259" key="7">
    <source>
        <dbReference type="Pfam" id="PF03871"/>
    </source>
</evidence>
<feature type="domain" description="RNA polymerase Rpb5 N-terminal" evidence="7">
    <location>
        <begin position="4"/>
        <end position="96"/>
    </location>
</feature>
<evidence type="ECO:0000259" key="6">
    <source>
        <dbReference type="Pfam" id="PF01191"/>
    </source>
</evidence>
<evidence type="ECO:0000256" key="2">
    <source>
        <dbReference type="ARBA" id="ARBA00020809"/>
    </source>
</evidence>
<dbReference type="InterPro" id="IPR020608">
    <property type="entry name" value="RNA_pol_subH/Rpb5_CS"/>
</dbReference>
<dbReference type="GO" id="GO:0006362">
    <property type="term" value="P:transcription elongation by RNA polymerase I"/>
    <property type="evidence" value="ECO:0007669"/>
    <property type="project" value="EnsemblFungi"/>
</dbReference>
<dbReference type="GeneID" id="2910489"/>
<dbReference type="OMA" id="VRDRGYF"/>
<dbReference type="HAMAP" id="MF_00025">
    <property type="entry name" value="RNApol_Rpo5_RPB5"/>
    <property type="match status" value="1"/>
</dbReference>
<reference evidence="9 11" key="2">
    <citation type="submission" date="2018-07" db="EMBL/GenBank/DDBJ databases">
        <title>Draft Genome Assemblies for Five Robust Yarrowia lipolytica Strains Exhibiting High Lipid Production and Pentose Sugar Utilization and Sugar Alcohol Secretion from Undetoxified Lignocellulosic Biomass Hydrolysates.</title>
        <authorList>
            <consortium name="DOE Joint Genome Institute"/>
            <person name="Walker C."/>
            <person name="Ryu S."/>
            <person name="Na H."/>
            <person name="Zane M."/>
            <person name="LaButti K."/>
            <person name="Lipzen A."/>
            <person name="Haridas S."/>
            <person name="Barry K."/>
            <person name="Grigoriev I.V."/>
            <person name="Quarterman J."/>
            <person name="Slininger P."/>
            <person name="Dien B."/>
            <person name="Trinh C.T."/>
        </authorList>
    </citation>
    <scope>NUCLEOTIDE SEQUENCE [LARGE SCALE GENOMIC DNA]</scope>
    <source>
        <strain evidence="9 11">YB392</strain>
    </source>
</reference>
<comment type="subcellular location">
    <subcellularLocation>
        <location evidence="1">Nucleus</location>
    </subcellularLocation>
</comment>
<dbReference type="Proteomes" id="UP000256601">
    <property type="component" value="Unassembled WGS sequence"/>
</dbReference>
<dbReference type="VEuPathDB" id="FungiDB:YALI1_D08285g"/>
<evidence type="ECO:0000313" key="10">
    <source>
        <dbReference type="Proteomes" id="UP000182444"/>
    </source>
</evidence>
<evidence type="ECO:0000256" key="5">
    <source>
        <dbReference type="ARBA" id="ARBA00025765"/>
    </source>
</evidence>
<dbReference type="Gene3D" id="3.40.1340.10">
    <property type="entry name" value="RNA polymerase, Rpb5, N-terminal domain"/>
    <property type="match status" value="1"/>
</dbReference>
<dbReference type="AlphaFoldDB" id="A0A1D8NDH3"/>
<dbReference type="GO" id="GO:0006361">
    <property type="term" value="P:transcription initiation at RNA polymerase I promoter"/>
    <property type="evidence" value="ECO:0007669"/>
    <property type="project" value="EnsemblFungi"/>
</dbReference>
<dbReference type="FunFam" id="3.90.940.20:FF:000001">
    <property type="entry name" value="DNA-directed RNA polymerases I, II, and III subunit RPABC1"/>
    <property type="match status" value="1"/>
</dbReference>
<dbReference type="InterPro" id="IPR014381">
    <property type="entry name" value="Arch_Rpo5/euc_Rpb5"/>
</dbReference>
<protein>
    <recommendedName>
        <fullName evidence="2">DNA-directed RNA polymerases I, II, and III subunit RPABC1</fullName>
    </recommendedName>
</protein>
<keyword evidence="3" id="KW-0804">Transcription</keyword>
<dbReference type="GO" id="GO:0006368">
    <property type="term" value="P:transcription elongation by RNA polymerase II"/>
    <property type="evidence" value="ECO:0007669"/>
    <property type="project" value="EnsemblFungi"/>
</dbReference>